<organism evidence="2 3">
    <name type="scientific">Caenorhabditis remanei</name>
    <name type="common">Caenorhabditis vulgaris</name>
    <dbReference type="NCBI Taxonomy" id="31234"/>
    <lineage>
        <taxon>Eukaryota</taxon>
        <taxon>Metazoa</taxon>
        <taxon>Ecdysozoa</taxon>
        <taxon>Nematoda</taxon>
        <taxon>Chromadorea</taxon>
        <taxon>Rhabditida</taxon>
        <taxon>Rhabditina</taxon>
        <taxon>Rhabditomorpha</taxon>
        <taxon>Rhabditoidea</taxon>
        <taxon>Rhabditidae</taxon>
        <taxon>Peloderinae</taxon>
        <taxon>Caenorhabditis</taxon>
    </lineage>
</organism>
<evidence type="ECO:0000313" key="2">
    <source>
        <dbReference type="EMBL" id="KAF1755231.1"/>
    </source>
</evidence>
<dbReference type="EMBL" id="WUAV01000005">
    <property type="protein sequence ID" value="KAF1755231.1"/>
    <property type="molecule type" value="Genomic_DNA"/>
</dbReference>
<reference evidence="2 3" key="1">
    <citation type="submission" date="2019-12" db="EMBL/GenBank/DDBJ databases">
        <title>Chromosome-level assembly of the Caenorhabditis remanei genome.</title>
        <authorList>
            <person name="Teterina A.A."/>
            <person name="Willis J.H."/>
            <person name="Phillips P.C."/>
        </authorList>
    </citation>
    <scope>NUCLEOTIDE SEQUENCE [LARGE SCALE GENOMIC DNA]</scope>
    <source>
        <strain evidence="2 3">PX506</strain>
        <tissue evidence="2">Whole organism</tissue>
    </source>
</reference>
<dbReference type="Proteomes" id="UP000483820">
    <property type="component" value="Chromosome V"/>
</dbReference>
<dbReference type="RefSeq" id="XP_003091841.2">
    <property type="nucleotide sequence ID" value="XM_003091793.2"/>
</dbReference>
<dbReference type="Pfam" id="PF01827">
    <property type="entry name" value="FTH"/>
    <property type="match status" value="1"/>
</dbReference>
<accession>A0A6A5GKW9</accession>
<dbReference type="CTD" id="9803916"/>
<gene>
    <name evidence="2" type="ORF">GCK72_021800</name>
</gene>
<dbReference type="InterPro" id="IPR040161">
    <property type="entry name" value="FB224"/>
</dbReference>
<sequence length="328" mass="38251">MSLLDLHDDDLLEIAGKLDLRGISNLRKVNQRLRNLIETRPPTHDFSSVTITADDDLKVVYDSGTPAGQETISYSNLNQNCLVNQKRLVGQDYREIFCRDFELNIRYQKGVLDRLCVVEGNNCLGLKRICEILQSRDTNLPVKFLRIFCDFQRQVFQILSAVEPLTLKSIHILLFRDSTQQLDEYERLEQWRSAEELDGNVNVDSSTHFRRLLHFRKVTVCVERLFLKDLIVLRDAFLRNPRHQKFKSYFPQFPELQEFMDLLGMEKDSGDLEEDSLSKMYFRIPNSSDVLAIGICLNLFKFRRLVVAEKYAGKDVIEDIGEVGFFQR</sequence>
<evidence type="ECO:0000313" key="3">
    <source>
        <dbReference type="Proteomes" id="UP000483820"/>
    </source>
</evidence>
<dbReference type="PANTHER" id="PTHR23015:SF4">
    <property type="entry name" value="DUF38 DOMAIN-CONTAINING PROTEIN-RELATED"/>
    <property type="match status" value="1"/>
</dbReference>
<dbReference type="GO" id="GO:0045087">
    <property type="term" value="P:innate immune response"/>
    <property type="evidence" value="ECO:0007669"/>
    <property type="project" value="TreeGrafter"/>
</dbReference>
<dbReference type="PANTHER" id="PTHR23015">
    <property type="entry name" value="UNCHARACTERIZED C.ELEGANS PROTEIN"/>
    <property type="match status" value="1"/>
</dbReference>
<evidence type="ECO:0000259" key="1">
    <source>
        <dbReference type="Pfam" id="PF01827"/>
    </source>
</evidence>
<dbReference type="AlphaFoldDB" id="A0A6A5GKW9"/>
<dbReference type="InterPro" id="IPR002900">
    <property type="entry name" value="DUF38/FTH_CAE_spp"/>
</dbReference>
<name>A0A6A5GKW9_CAERE</name>
<comment type="caution">
    <text evidence="2">The sequence shown here is derived from an EMBL/GenBank/DDBJ whole genome shotgun (WGS) entry which is preliminary data.</text>
</comment>
<dbReference type="GeneID" id="9803916"/>
<protein>
    <recommendedName>
        <fullName evidence="1">DUF38 domain-containing protein</fullName>
    </recommendedName>
</protein>
<feature type="domain" description="DUF38" evidence="1">
    <location>
        <begin position="127"/>
        <end position="249"/>
    </location>
</feature>
<proteinExistence type="predicted"/>
<dbReference type="KEGG" id="crq:GCK72_021800"/>